<evidence type="ECO:0000313" key="3">
    <source>
        <dbReference type="Proteomes" id="UP001358417"/>
    </source>
</evidence>
<dbReference type="InterPro" id="IPR036047">
    <property type="entry name" value="F-box-like_dom_sf"/>
</dbReference>
<dbReference type="InterPro" id="IPR001810">
    <property type="entry name" value="F-box_dom"/>
</dbReference>
<gene>
    <name evidence="2" type="ORF">LTR84_010155</name>
</gene>
<proteinExistence type="predicted"/>
<dbReference type="Proteomes" id="UP001358417">
    <property type="component" value="Unassembled WGS sequence"/>
</dbReference>
<dbReference type="EMBL" id="JAVRRD010000040">
    <property type="protein sequence ID" value="KAK5045007.1"/>
    <property type="molecule type" value="Genomic_DNA"/>
</dbReference>
<dbReference type="Pfam" id="PF12937">
    <property type="entry name" value="F-box-like"/>
    <property type="match status" value="1"/>
</dbReference>
<reference evidence="2 3" key="1">
    <citation type="submission" date="2023-08" db="EMBL/GenBank/DDBJ databases">
        <title>Black Yeasts Isolated from many extreme environments.</title>
        <authorList>
            <person name="Coleine C."/>
            <person name="Stajich J.E."/>
            <person name="Selbmann L."/>
        </authorList>
    </citation>
    <scope>NUCLEOTIDE SEQUENCE [LARGE SCALE GENOMIC DNA]</scope>
    <source>
        <strain evidence="2 3">CCFEE 5792</strain>
    </source>
</reference>
<organism evidence="2 3">
    <name type="scientific">Exophiala bonariae</name>
    <dbReference type="NCBI Taxonomy" id="1690606"/>
    <lineage>
        <taxon>Eukaryota</taxon>
        <taxon>Fungi</taxon>
        <taxon>Dikarya</taxon>
        <taxon>Ascomycota</taxon>
        <taxon>Pezizomycotina</taxon>
        <taxon>Eurotiomycetes</taxon>
        <taxon>Chaetothyriomycetidae</taxon>
        <taxon>Chaetothyriales</taxon>
        <taxon>Herpotrichiellaceae</taxon>
        <taxon>Exophiala</taxon>
    </lineage>
</organism>
<dbReference type="SMART" id="SM00256">
    <property type="entry name" value="FBOX"/>
    <property type="match status" value="1"/>
</dbReference>
<comment type="caution">
    <text evidence="2">The sequence shown here is derived from an EMBL/GenBank/DDBJ whole genome shotgun (WGS) entry which is preliminary data.</text>
</comment>
<protein>
    <recommendedName>
        <fullName evidence="1">F-box domain-containing protein</fullName>
    </recommendedName>
</protein>
<sequence>MPKRDRSDLDDDVDQTLVKRGRLGPKRSLSALSDEILLRVLSFLTFRDLLVTERVSSRFRALATDREIWKARYYDAWVKSRLRRRPPLTQRPDKTTNIAKAAQWLEAGQRFKFGKSADWKRQYKIRSNWDIGTARVREIEIAQPPSPPAIAKVHQNMVFTADREAGLRAWLQKDSARALRSQIDIESTAETLCMAVADIDGGVGVLLGFDDGSFSLYLLRTTQDFSLECSYQSLDGPLMAVALMESHVMTISKTQFLSIYHIQSKPQAKGLERTLTSIMRLQSDASFSPVSVALRKTPGAGIIGSVAYAFNRLQSGWCLGLQEICLSHSGEITTSRLTSTIDTPIDPAPKGGNTWEVTSRSTSTLPLALYPQLMSAPTSLSYEHPFVVCSLSDNTLMSYLVTSTSDKLEIRTGRRLWGHTSAVSGVQVNGRGKAVSISSKGEEIRAWELEDVMTAVLPRRTSTAIKGVAGLAGVVAALAQRGSGLGLALDELRREQSLTRRWVGFDDEQVVILGNRDQAQIMAVYDFT</sequence>
<dbReference type="RefSeq" id="XP_064700646.1">
    <property type="nucleotide sequence ID" value="XM_064853692.1"/>
</dbReference>
<dbReference type="PROSITE" id="PS50181">
    <property type="entry name" value="FBOX"/>
    <property type="match status" value="1"/>
</dbReference>
<evidence type="ECO:0000259" key="1">
    <source>
        <dbReference type="PROSITE" id="PS50181"/>
    </source>
</evidence>
<dbReference type="InterPro" id="IPR036322">
    <property type="entry name" value="WD40_repeat_dom_sf"/>
</dbReference>
<accession>A0AAV9MTR0</accession>
<name>A0AAV9MTR0_9EURO</name>
<feature type="domain" description="F-box" evidence="1">
    <location>
        <begin position="26"/>
        <end position="72"/>
    </location>
</feature>
<keyword evidence="3" id="KW-1185">Reference proteome</keyword>
<dbReference type="Pfam" id="PF25499">
    <property type="entry name" value="Beta-prop_pof12"/>
    <property type="match status" value="1"/>
</dbReference>
<dbReference type="AlphaFoldDB" id="A0AAV9MTR0"/>
<dbReference type="GeneID" id="89978313"/>
<dbReference type="InterPro" id="IPR015943">
    <property type="entry name" value="WD40/YVTN_repeat-like_dom_sf"/>
</dbReference>
<dbReference type="Gene3D" id="1.20.1280.50">
    <property type="match status" value="1"/>
</dbReference>
<dbReference type="Gene3D" id="2.130.10.10">
    <property type="entry name" value="YVTN repeat-like/Quinoprotein amine dehydrogenase"/>
    <property type="match status" value="1"/>
</dbReference>
<evidence type="ECO:0000313" key="2">
    <source>
        <dbReference type="EMBL" id="KAK5045007.1"/>
    </source>
</evidence>
<dbReference type="SUPFAM" id="SSF50978">
    <property type="entry name" value="WD40 repeat-like"/>
    <property type="match status" value="1"/>
</dbReference>
<dbReference type="SUPFAM" id="SSF81383">
    <property type="entry name" value="F-box domain"/>
    <property type="match status" value="1"/>
</dbReference>